<dbReference type="RefSeq" id="WP_138363847.1">
    <property type="nucleotide sequence ID" value="NZ_VCEJ01000002.1"/>
</dbReference>
<dbReference type="OrthoDB" id="9765571at2"/>
<feature type="signal peptide" evidence="8">
    <location>
        <begin position="1"/>
        <end position="22"/>
    </location>
</feature>
<keyword evidence="7" id="KW-0998">Cell outer membrane</keyword>
<evidence type="ECO:0000256" key="4">
    <source>
        <dbReference type="ARBA" id="ARBA00022692"/>
    </source>
</evidence>
<evidence type="ECO:0000256" key="1">
    <source>
        <dbReference type="ARBA" id="ARBA00004571"/>
    </source>
</evidence>
<gene>
    <name evidence="9" type="ORF">FEN17_03160</name>
</gene>
<dbReference type="EMBL" id="VCEJ01000002">
    <property type="protein sequence ID" value="TLV02636.1"/>
    <property type="molecule type" value="Genomic_DNA"/>
</dbReference>
<reference evidence="9 10" key="1">
    <citation type="submission" date="2019-05" db="EMBL/GenBank/DDBJ databases">
        <authorList>
            <person name="Qu J.-H."/>
        </authorList>
    </citation>
    <scope>NUCLEOTIDE SEQUENCE [LARGE SCALE GENOMIC DNA]</scope>
    <source>
        <strain evidence="9 10">T17</strain>
    </source>
</reference>
<evidence type="ECO:0000313" key="10">
    <source>
        <dbReference type="Proteomes" id="UP000306402"/>
    </source>
</evidence>
<keyword evidence="4" id="KW-0812">Transmembrane</keyword>
<evidence type="ECO:0000256" key="2">
    <source>
        <dbReference type="ARBA" id="ARBA00008163"/>
    </source>
</evidence>
<proteinExistence type="inferred from homology"/>
<dbReference type="Gene3D" id="2.40.160.60">
    <property type="entry name" value="Outer membrane protein transport protein (OMPP1/FadL/TodX)"/>
    <property type="match status" value="1"/>
</dbReference>
<evidence type="ECO:0008006" key="11">
    <source>
        <dbReference type="Google" id="ProtNLM"/>
    </source>
</evidence>
<comment type="caution">
    <text evidence="9">The sequence shown here is derived from an EMBL/GenBank/DDBJ whole genome shotgun (WGS) entry which is preliminary data.</text>
</comment>
<sequence>MMKKYVGAALLTALCIPFLSHAQYAEDALRYSEMNQTGSARFQALGGNHAALGGDPSSIHGNPAGLGFYSRSEFTFSPGLTSINTKGNYLGQSYSNSKSLGNISQASLVIASQPGFQRRWKRSSLGISFSRQQSFHDTYNYGGLNNRSAYVDKVVADANGKSTPVSQLEADFEANGSVTGGPVAYSVPAAYYQMYLINPSGTSGFPYSAVDKNSVVNQFGTLDASGANTQWTIAYAGNLDDKFYIGGNIGFSRLRYKYTRTFEDSYVDSPELISVSQGEGLDVTGSGINLSLGVIYKFSPMFQLGGTIMSPTFTSIKETFTQNVSAQYVDGKVTGPDGTLITPPYTSLPIAPNDFEYSMTSPFRGNLGATVFLQNKGFITGTVEYVGYSGMSVRTKYLNDTDNQAFKTDTKNEITDSFRNAVNFRLGAEYRANLMRFRVGGAYLMSPYQNSDGIQRDKFLVSAGLGVRGNKFFADLSGSLAMYESAFTPYTLSNVQDYSSVRITNKPVNAVLTLGMLF</sequence>
<dbReference type="GO" id="GO:0015483">
    <property type="term" value="F:long-chain fatty acid transporting porin activity"/>
    <property type="evidence" value="ECO:0007669"/>
    <property type="project" value="TreeGrafter"/>
</dbReference>
<accession>A0A5R9L247</accession>
<evidence type="ECO:0000256" key="7">
    <source>
        <dbReference type="ARBA" id="ARBA00023237"/>
    </source>
</evidence>
<name>A0A5R9L247_9BACT</name>
<keyword evidence="5 8" id="KW-0732">Signal</keyword>
<keyword evidence="3" id="KW-1134">Transmembrane beta strand</keyword>
<evidence type="ECO:0000256" key="5">
    <source>
        <dbReference type="ARBA" id="ARBA00022729"/>
    </source>
</evidence>
<evidence type="ECO:0000313" key="9">
    <source>
        <dbReference type="EMBL" id="TLV02636.1"/>
    </source>
</evidence>
<organism evidence="9 10">
    <name type="scientific">Dyadobacter luticola</name>
    <dbReference type="NCBI Taxonomy" id="1979387"/>
    <lineage>
        <taxon>Bacteria</taxon>
        <taxon>Pseudomonadati</taxon>
        <taxon>Bacteroidota</taxon>
        <taxon>Cytophagia</taxon>
        <taxon>Cytophagales</taxon>
        <taxon>Spirosomataceae</taxon>
        <taxon>Dyadobacter</taxon>
    </lineage>
</organism>
<keyword evidence="10" id="KW-1185">Reference proteome</keyword>
<evidence type="ECO:0000256" key="3">
    <source>
        <dbReference type="ARBA" id="ARBA00022452"/>
    </source>
</evidence>
<dbReference type="PANTHER" id="PTHR35093">
    <property type="entry name" value="OUTER MEMBRANE PROTEIN NMB0088-RELATED"/>
    <property type="match status" value="1"/>
</dbReference>
<dbReference type="Proteomes" id="UP000306402">
    <property type="component" value="Unassembled WGS sequence"/>
</dbReference>
<dbReference type="InterPro" id="IPR005017">
    <property type="entry name" value="OMPP1/FadL/TodX"/>
</dbReference>
<keyword evidence="6" id="KW-0472">Membrane</keyword>
<evidence type="ECO:0000256" key="8">
    <source>
        <dbReference type="SAM" id="SignalP"/>
    </source>
</evidence>
<evidence type="ECO:0000256" key="6">
    <source>
        <dbReference type="ARBA" id="ARBA00023136"/>
    </source>
</evidence>
<comment type="similarity">
    <text evidence="2">Belongs to the OmpP1/FadL family.</text>
</comment>
<comment type="subcellular location">
    <subcellularLocation>
        <location evidence="1">Cell outer membrane</location>
        <topology evidence="1">Multi-pass membrane protein</topology>
    </subcellularLocation>
</comment>
<protein>
    <recommendedName>
        <fullName evidence="11">Aromatic hydrocarbon degradation protein</fullName>
    </recommendedName>
</protein>
<dbReference type="GO" id="GO:0009279">
    <property type="term" value="C:cell outer membrane"/>
    <property type="evidence" value="ECO:0007669"/>
    <property type="project" value="UniProtKB-SubCell"/>
</dbReference>
<dbReference type="AlphaFoldDB" id="A0A5R9L247"/>
<feature type="chain" id="PRO_5024292839" description="Aromatic hydrocarbon degradation protein" evidence="8">
    <location>
        <begin position="23"/>
        <end position="518"/>
    </location>
</feature>
<dbReference type="PANTHER" id="PTHR35093:SF8">
    <property type="entry name" value="OUTER MEMBRANE PROTEIN NMB0088-RELATED"/>
    <property type="match status" value="1"/>
</dbReference>
<dbReference type="SUPFAM" id="SSF56935">
    <property type="entry name" value="Porins"/>
    <property type="match status" value="1"/>
</dbReference>